<dbReference type="Gene3D" id="2.60.200.20">
    <property type="match status" value="1"/>
</dbReference>
<dbReference type="OrthoDB" id="6288785at2759"/>
<gene>
    <name evidence="3" type="ORF">BOTBODRAFT_256201</name>
</gene>
<dbReference type="InterPro" id="IPR008984">
    <property type="entry name" value="SMAD_FHA_dom_sf"/>
</dbReference>
<evidence type="ECO:0000259" key="2">
    <source>
        <dbReference type="PROSITE" id="PS50006"/>
    </source>
</evidence>
<dbReference type="Proteomes" id="UP000027195">
    <property type="component" value="Unassembled WGS sequence"/>
</dbReference>
<dbReference type="SUPFAM" id="SSF49879">
    <property type="entry name" value="SMAD/FHA domain"/>
    <property type="match status" value="1"/>
</dbReference>
<reference evidence="4" key="1">
    <citation type="journal article" date="2014" name="Proc. Natl. Acad. Sci. U.S.A.">
        <title>Extensive sampling of basidiomycete genomes demonstrates inadequacy of the white-rot/brown-rot paradigm for wood decay fungi.</title>
        <authorList>
            <person name="Riley R."/>
            <person name="Salamov A.A."/>
            <person name="Brown D.W."/>
            <person name="Nagy L.G."/>
            <person name="Floudas D."/>
            <person name="Held B.W."/>
            <person name="Levasseur A."/>
            <person name="Lombard V."/>
            <person name="Morin E."/>
            <person name="Otillar R."/>
            <person name="Lindquist E.A."/>
            <person name="Sun H."/>
            <person name="LaButti K.M."/>
            <person name="Schmutz J."/>
            <person name="Jabbour D."/>
            <person name="Luo H."/>
            <person name="Baker S.E."/>
            <person name="Pisabarro A.G."/>
            <person name="Walton J.D."/>
            <person name="Blanchette R.A."/>
            <person name="Henrissat B."/>
            <person name="Martin F."/>
            <person name="Cullen D."/>
            <person name="Hibbett D.S."/>
            <person name="Grigoriev I.V."/>
        </authorList>
    </citation>
    <scope>NUCLEOTIDE SEQUENCE [LARGE SCALE GENOMIC DNA]</scope>
    <source>
        <strain evidence="4">FD-172 SS1</strain>
    </source>
</reference>
<dbReference type="Pfam" id="PF00498">
    <property type="entry name" value="FHA"/>
    <property type="match status" value="1"/>
</dbReference>
<sequence length="364" mass="40640">MATSVDPATIGQYGTVRLLSNKTNHPIASYPIDQPTTTFGRDEACDIRMYFLWVSSLHCKLIFEDYKAFLTVSSPNGVIVDGCGVFPSEATGEATTVPLTNRSVLAIHNKRFIFEYPPKELRVKAFMTPRPKSRKSLRLSMINAAHILTPARGTPRHLSAALDLDVLRSPVKPYAQSPLKEMREEEVRVVDGENVVVVEQEQDLVLLEELDEDTSKSYPEPQTPTPSTPIRPRSNSKARMSLHKAVLVRNSRRALQRQEQDPGAPSNRPQQAGEPPATSYDQHEQHEQNASGHQDAGQQDYAVYSDEEEEEEQEEPQPVIHLTEILVNRQISLNLASCYRNLPLPPAVSASAKAWKRLPAYLGA</sequence>
<evidence type="ECO:0000313" key="4">
    <source>
        <dbReference type="Proteomes" id="UP000027195"/>
    </source>
</evidence>
<name>A0A067LT89_BOTB1</name>
<accession>A0A067LT89</accession>
<dbReference type="InterPro" id="IPR000253">
    <property type="entry name" value="FHA_dom"/>
</dbReference>
<dbReference type="InParanoid" id="A0A067LT89"/>
<dbReference type="STRING" id="930990.A0A067LT89"/>
<keyword evidence="4" id="KW-1185">Reference proteome</keyword>
<dbReference type="PROSITE" id="PS50006">
    <property type="entry name" value="FHA_DOMAIN"/>
    <property type="match status" value="1"/>
</dbReference>
<dbReference type="EMBL" id="KL198144">
    <property type="protein sequence ID" value="KDQ06279.1"/>
    <property type="molecule type" value="Genomic_DNA"/>
</dbReference>
<evidence type="ECO:0000313" key="3">
    <source>
        <dbReference type="EMBL" id="KDQ06279.1"/>
    </source>
</evidence>
<proteinExistence type="predicted"/>
<feature type="region of interest" description="Disordered" evidence="1">
    <location>
        <begin position="210"/>
        <end position="240"/>
    </location>
</feature>
<feature type="region of interest" description="Disordered" evidence="1">
    <location>
        <begin position="253"/>
        <end position="298"/>
    </location>
</feature>
<dbReference type="AlphaFoldDB" id="A0A067LT89"/>
<dbReference type="HOGENOM" id="CLU_760731_0_0_1"/>
<evidence type="ECO:0000256" key="1">
    <source>
        <dbReference type="SAM" id="MobiDB-lite"/>
    </source>
</evidence>
<protein>
    <recommendedName>
        <fullName evidence="2">FHA domain-containing protein</fullName>
    </recommendedName>
</protein>
<organism evidence="3 4">
    <name type="scientific">Botryobasidium botryosum (strain FD-172 SS1)</name>
    <dbReference type="NCBI Taxonomy" id="930990"/>
    <lineage>
        <taxon>Eukaryota</taxon>
        <taxon>Fungi</taxon>
        <taxon>Dikarya</taxon>
        <taxon>Basidiomycota</taxon>
        <taxon>Agaricomycotina</taxon>
        <taxon>Agaricomycetes</taxon>
        <taxon>Cantharellales</taxon>
        <taxon>Botryobasidiaceae</taxon>
        <taxon>Botryobasidium</taxon>
    </lineage>
</organism>
<feature type="domain" description="FHA" evidence="2">
    <location>
        <begin position="37"/>
        <end position="85"/>
    </location>
</feature>